<organism evidence="1 2">
    <name type="scientific">Promicromonospora umidemergens</name>
    <dbReference type="NCBI Taxonomy" id="629679"/>
    <lineage>
        <taxon>Bacteria</taxon>
        <taxon>Bacillati</taxon>
        <taxon>Actinomycetota</taxon>
        <taxon>Actinomycetes</taxon>
        <taxon>Micrococcales</taxon>
        <taxon>Promicromonosporaceae</taxon>
        <taxon>Promicromonospora</taxon>
    </lineage>
</organism>
<accession>A0ABP8XSY0</accession>
<sequence>MNPAWAAWTPDDDRAARIADDLRHSPGHIGTPVFGVVENNPKAATWIESRMEALGVRGYVRITS</sequence>
<evidence type="ECO:0000313" key="2">
    <source>
        <dbReference type="Proteomes" id="UP001500843"/>
    </source>
</evidence>
<proteinExistence type="predicted"/>
<reference evidence="2" key="1">
    <citation type="journal article" date="2019" name="Int. J. Syst. Evol. Microbiol.">
        <title>The Global Catalogue of Microorganisms (GCM) 10K type strain sequencing project: providing services to taxonomists for standard genome sequencing and annotation.</title>
        <authorList>
            <consortium name="The Broad Institute Genomics Platform"/>
            <consortium name="The Broad Institute Genome Sequencing Center for Infectious Disease"/>
            <person name="Wu L."/>
            <person name="Ma J."/>
        </authorList>
    </citation>
    <scope>NUCLEOTIDE SEQUENCE [LARGE SCALE GENOMIC DNA]</scope>
    <source>
        <strain evidence="2">JCM 17975</strain>
    </source>
</reference>
<evidence type="ECO:0000313" key="1">
    <source>
        <dbReference type="EMBL" id="GAA4714488.1"/>
    </source>
</evidence>
<keyword evidence="2" id="KW-1185">Reference proteome</keyword>
<comment type="caution">
    <text evidence="1">The sequence shown here is derived from an EMBL/GenBank/DDBJ whole genome shotgun (WGS) entry which is preliminary data.</text>
</comment>
<name>A0ABP8XSY0_9MICO</name>
<dbReference type="EMBL" id="BAABHM010000018">
    <property type="protein sequence ID" value="GAA4714488.1"/>
    <property type="molecule type" value="Genomic_DNA"/>
</dbReference>
<dbReference type="Proteomes" id="UP001500843">
    <property type="component" value="Unassembled WGS sequence"/>
</dbReference>
<gene>
    <name evidence="1" type="ORF">GCM10023198_42130</name>
</gene>
<protein>
    <submittedName>
        <fullName evidence="1">Uncharacterized protein</fullName>
    </submittedName>
</protein>